<evidence type="ECO:0000313" key="1">
    <source>
        <dbReference type="EMBL" id="KAA6382732.1"/>
    </source>
</evidence>
<evidence type="ECO:0000313" key="2">
    <source>
        <dbReference type="Proteomes" id="UP000324800"/>
    </source>
</evidence>
<gene>
    <name evidence="1" type="ORF">EZS28_021742</name>
</gene>
<protein>
    <submittedName>
        <fullName evidence="1">Uncharacterized protein</fullName>
    </submittedName>
</protein>
<proteinExistence type="predicted"/>
<comment type="caution">
    <text evidence="1">The sequence shown here is derived from an EMBL/GenBank/DDBJ whole genome shotgun (WGS) entry which is preliminary data.</text>
</comment>
<dbReference type="EMBL" id="SNRW01006619">
    <property type="protein sequence ID" value="KAA6382732.1"/>
    <property type="molecule type" value="Genomic_DNA"/>
</dbReference>
<dbReference type="AlphaFoldDB" id="A0A5J4VJF2"/>
<sequence>MKEEDHGTQSEPFWQPDGYPVDKRRISLWLNYFLREIGIRGATAYSFKHAASAELARQELETTKLNIFAHHNEFSRASSNYYIYTVNAGINNFASQLVGSHGQSYATQTISQQRGEAIKQSDISTLPGCYQQHSGNNTLQRSSIVQSLALPFYETLPVGRRIEPTDNTRSRCDIIYFDQHDYDEMARQQDYWGSWNANELEHRRSFDKDLQQQ</sequence>
<organism evidence="1 2">
    <name type="scientific">Streblomastix strix</name>
    <dbReference type="NCBI Taxonomy" id="222440"/>
    <lineage>
        <taxon>Eukaryota</taxon>
        <taxon>Metamonada</taxon>
        <taxon>Preaxostyla</taxon>
        <taxon>Oxymonadida</taxon>
        <taxon>Streblomastigidae</taxon>
        <taxon>Streblomastix</taxon>
    </lineage>
</organism>
<dbReference type="Proteomes" id="UP000324800">
    <property type="component" value="Unassembled WGS sequence"/>
</dbReference>
<accession>A0A5J4VJF2</accession>
<name>A0A5J4VJF2_9EUKA</name>
<reference evidence="1 2" key="1">
    <citation type="submission" date="2019-03" db="EMBL/GenBank/DDBJ databases">
        <title>Single cell metagenomics reveals metabolic interactions within the superorganism composed of flagellate Streblomastix strix and complex community of Bacteroidetes bacteria on its surface.</title>
        <authorList>
            <person name="Treitli S.C."/>
            <person name="Kolisko M."/>
            <person name="Husnik F."/>
            <person name="Keeling P."/>
            <person name="Hampl V."/>
        </authorList>
    </citation>
    <scope>NUCLEOTIDE SEQUENCE [LARGE SCALE GENOMIC DNA]</scope>
    <source>
        <strain evidence="1">ST1C</strain>
    </source>
</reference>